<dbReference type="EMBL" id="CP104377">
    <property type="protein sequence ID" value="UXC16954.1"/>
    <property type="molecule type" value="Genomic_DNA"/>
</dbReference>
<protein>
    <submittedName>
        <fullName evidence="4">GNAT family N-acetyltransferase</fullName>
    </submittedName>
</protein>
<keyword evidence="5" id="KW-1185">Reference proteome</keyword>
<accession>A0ABY5ZTG0</accession>
<gene>
    <name evidence="4" type="ORF">N4T19_14690</name>
</gene>
<sequence>MNHPPTTPSAYGIRRVEHLAPVAAFLQAARQTMFGDRVDTNTPQADLRDFASVYASPGGCMLAAWQGDSVIGSIAYRAYDGRFAHLTVPSAGTAEVVRLYVDPAWRRQGLAGVLFAQLRQRALQQGVQRLYLHTHPFLPGAQTFWQRQGFITLHQDADPLWQTIHMQQVLQTGPAPTHPVRA</sequence>
<evidence type="ECO:0000313" key="4">
    <source>
        <dbReference type="EMBL" id="UXC16954.1"/>
    </source>
</evidence>
<dbReference type="InterPro" id="IPR050832">
    <property type="entry name" value="Bact_Acetyltransf"/>
</dbReference>
<feature type="domain" description="N-acetyltransferase" evidence="3">
    <location>
        <begin position="11"/>
        <end position="171"/>
    </location>
</feature>
<proteinExistence type="predicted"/>
<dbReference type="InterPro" id="IPR016181">
    <property type="entry name" value="Acyl_CoA_acyltransferase"/>
</dbReference>
<evidence type="ECO:0000256" key="1">
    <source>
        <dbReference type="ARBA" id="ARBA00022679"/>
    </source>
</evidence>
<dbReference type="Pfam" id="PF00583">
    <property type="entry name" value="Acetyltransf_1"/>
    <property type="match status" value="1"/>
</dbReference>
<dbReference type="Proteomes" id="UP001058290">
    <property type="component" value="Chromosome"/>
</dbReference>
<keyword evidence="1" id="KW-0808">Transferase</keyword>
<dbReference type="Gene3D" id="3.40.630.30">
    <property type="match status" value="1"/>
</dbReference>
<dbReference type="CDD" id="cd04301">
    <property type="entry name" value="NAT_SF"/>
    <property type="match status" value="1"/>
</dbReference>
<dbReference type="PROSITE" id="PS51186">
    <property type="entry name" value="GNAT"/>
    <property type="match status" value="1"/>
</dbReference>
<evidence type="ECO:0000313" key="5">
    <source>
        <dbReference type="Proteomes" id="UP001058290"/>
    </source>
</evidence>
<dbReference type="SUPFAM" id="SSF55729">
    <property type="entry name" value="Acyl-CoA N-acyltransferases (Nat)"/>
    <property type="match status" value="1"/>
</dbReference>
<keyword evidence="2" id="KW-0012">Acyltransferase</keyword>
<evidence type="ECO:0000256" key="2">
    <source>
        <dbReference type="ARBA" id="ARBA00023315"/>
    </source>
</evidence>
<dbReference type="RefSeq" id="WP_116926862.1">
    <property type="nucleotide sequence ID" value="NZ_CP104377.1"/>
</dbReference>
<organism evidence="4 5">
    <name type="scientific">Comamonas squillarum</name>
    <dbReference type="NCBI Taxonomy" id="2977320"/>
    <lineage>
        <taxon>Bacteria</taxon>
        <taxon>Pseudomonadati</taxon>
        <taxon>Pseudomonadota</taxon>
        <taxon>Betaproteobacteria</taxon>
        <taxon>Burkholderiales</taxon>
        <taxon>Comamonadaceae</taxon>
        <taxon>Comamonas</taxon>
    </lineage>
</organism>
<dbReference type="PANTHER" id="PTHR43877">
    <property type="entry name" value="AMINOALKYLPHOSPHONATE N-ACETYLTRANSFERASE-RELATED-RELATED"/>
    <property type="match status" value="1"/>
</dbReference>
<reference evidence="4" key="1">
    <citation type="submission" date="2022-09" db="EMBL/GenBank/DDBJ databases">
        <title>Bacterial diversity in gut of crayfish and pufferfish.</title>
        <authorList>
            <person name="Huang Y."/>
        </authorList>
    </citation>
    <scope>NUCLEOTIDE SEQUENCE</scope>
    <source>
        <strain evidence="4">PR12</strain>
    </source>
</reference>
<name>A0ABY5ZTG0_9BURK</name>
<evidence type="ECO:0000259" key="3">
    <source>
        <dbReference type="PROSITE" id="PS51186"/>
    </source>
</evidence>
<dbReference type="InterPro" id="IPR000182">
    <property type="entry name" value="GNAT_dom"/>
</dbReference>